<dbReference type="Gene3D" id="3.40.50.720">
    <property type="entry name" value="NAD(P)-binding Rossmann-like Domain"/>
    <property type="match status" value="1"/>
</dbReference>
<dbReference type="GO" id="GO:0004325">
    <property type="term" value="F:ferrochelatase activity"/>
    <property type="evidence" value="ECO:0007669"/>
    <property type="project" value="InterPro"/>
</dbReference>
<evidence type="ECO:0000256" key="5">
    <source>
        <dbReference type="ARBA" id="ARBA00023244"/>
    </source>
</evidence>
<reference evidence="10 11" key="1">
    <citation type="submission" date="2015-03" db="EMBL/GenBank/DDBJ databases">
        <title>Genomics and transcriptomics of the oil-accumulating basidiomycete yeast T. oleaginosus allow insights into substrate utilization and the diverse evolutionary trajectories of mating systems in fungi.</title>
        <authorList>
            <consortium name="DOE Joint Genome Institute"/>
            <person name="Kourist R."/>
            <person name="Kracht O."/>
            <person name="Bracharz F."/>
            <person name="Lipzen A."/>
            <person name="Nolan M."/>
            <person name="Ohm R."/>
            <person name="Grigoriev I."/>
            <person name="Sun S."/>
            <person name="Heitman J."/>
            <person name="Bruck T."/>
            <person name="Nowrousian M."/>
        </authorList>
    </citation>
    <scope>NUCLEOTIDE SEQUENCE [LARGE SCALE GENOMIC DNA]</scope>
    <source>
        <strain evidence="10 11">IBC0246</strain>
    </source>
</reference>
<evidence type="ECO:0000256" key="2">
    <source>
        <dbReference type="ARBA" id="ARBA00012400"/>
    </source>
</evidence>
<keyword evidence="4" id="KW-0520">NAD</keyword>
<protein>
    <recommendedName>
        <fullName evidence="2">precorrin-2 dehydrogenase</fullName>
        <ecNumber evidence="2">1.3.1.76</ecNumber>
    </recommendedName>
</protein>
<dbReference type="InterPro" id="IPR036291">
    <property type="entry name" value="NAD(P)-bd_dom_sf"/>
</dbReference>
<feature type="transmembrane region" description="Helical" evidence="7">
    <location>
        <begin position="277"/>
        <end position="300"/>
    </location>
</feature>
<keyword evidence="7" id="KW-0472">Membrane</keyword>
<name>A0A0J0XDQ9_9TREE</name>
<dbReference type="Pfam" id="PF13241">
    <property type="entry name" value="NAD_binding_7"/>
    <property type="match status" value="1"/>
</dbReference>
<dbReference type="Proteomes" id="UP000053611">
    <property type="component" value="Unassembled WGS sequence"/>
</dbReference>
<comment type="pathway">
    <text evidence="1">Porphyrin-containing compound metabolism; siroheme biosynthesis; sirohydrochlorin from precorrin-2: step 1/1.</text>
</comment>
<comment type="catalytic activity">
    <reaction evidence="6">
        <text>precorrin-2 + NAD(+) = sirohydrochlorin + NADH + 2 H(+)</text>
        <dbReference type="Rhea" id="RHEA:15613"/>
        <dbReference type="ChEBI" id="CHEBI:15378"/>
        <dbReference type="ChEBI" id="CHEBI:57540"/>
        <dbReference type="ChEBI" id="CHEBI:57945"/>
        <dbReference type="ChEBI" id="CHEBI:58351"/>
        <dbReference type="ChEBI" id="CHEBI:58827"/>
        <dbReference type="EC" id="1.3.1.76"/>
    </reaction>
</comment>
<keyword evidence="7" id="KW-0812">Transmembrane</keyword>
<dbReference type="STRING" id="879819.A0A0J0XDQ9"/>
<evidence type="ECO:0000256" key="6">
    <source>
        <dbReference type="ARBA" id="ARBA00047561"/>
    </source>
</evidence>
<accession>A0A0J0XDQ9</accession>
<evidence type="ECO:0000313" key="10">
    <source>
        <dbReference type="EMBL" id="KLT39221.1"/>
    </source>
</evidence>
<proteinExistence type="predicted"/>
<dbReference type="PANTHER" id="PTHR35330:SF1">
    <property type="entry name" value="SIROHEME BIOSYNTHESIS PROTEIN MET8"/>
    <property type="match status" value="1"/>
</dbReference>
<dbReference type="OrthoDB" id="1721126at2759"/>
<evidence type="ECO:0000256" key="7">
    <source>
        <dbReference type="SAM" id="Phobius"/>
    </source>
</evidence>
<evidence type="ECO:0000259" key="8">
    <source>
        <dbReference type="Pfam" id="PF14823"/>
    </source>
</evidence>
<keyword evidence="11" id="KW-1185">Reference proteome</keyword>
<keyword evidence="3" id="KW-0560">Oxidoreductase</keyword>
<dbReference type="EC" id="1.3.1.76" evidence="2"/>
<gene>
    <name evidence="10" type="ORF">CC85DRAFT_288777</name>
</gene>
<dbReference type="AlphaFoldDB" id="A0A0J0XDQ9"/>
<dbReference type="EMBL" id="KQ087266">
    <property type="protein sequence ID" value="KLT39221.1"/>
    <property type="molecule type" value="Genomic_DNA"/>
</dbReference>
<dbReference type="Gene3D" id="1.10.3280.10">
    <property type="entry name" value="Siroheme synthase, domain 3"/>
    <property type="match status" value="1"/>
</dbReference>
<dbReference type="PANTHER" id="PTHR35330">
    <property type="entry name" value="SIROHEME BIOSYNTHESIS PROTEIN MET8"/>
    <property type="match status" value="1"/>
</dbReference>
<organism evidence="10 11">
    <name type="scientific">Cutaneotrichosporon oleaginosum</name>
    <dbReference type="NCBI Taxonomy" id="879819"/>
    <lineage>
        <taxon>Eukaryota</taxon>
        <taxon>Fungi</taxon>
        <taxon>Dikarya</taxon>
        <taxon>Basidiomycota</taxon>
        <taxon>Agaricomycotina</taxon>
        <taxon>Tremellomycetes</taxon>
        <taxon>Trichosporonales</taxon>
        <taxon>Trichosporonaceae</taxon>
        <taxon>Cutaneotrichosporon</taxon>
    </lineage>
</organism>
<dbReference type="InterPro" id="IPR028281">
    <property type="entry name" value="Sirohaem_synthase_central"/>
</dbReference>
<dbReference type="SUPFAM" id="SSF51735">
    <property type="entry name" value="NAD(P)-binding Rossmann-fold domains"/>
    <property type="match status" value="1"/>
</dbReference>
<evidence type="ECO:0000256" key="4">
    <source>
        <dbReference type="ARBA" id="ARBA00023027"/>
    </source>
</evidence>
<dbReference type="NCBIfam" id="TIGR01470">
    <property type="entry name" value="cysG_Nterm"/>
    <property type="match status" value="1"/>
</dbReference>
<keyword evidence="7" id="KW-1133">Transmembrane helix</keyword>
<evidence type="ECO:0000313" key="11">
    <source>
        <dbReference type="Proteomes" id="UP000053611"/>
    </source>
</evidence>
<dbReference type="Pfam" id="PF14824">
    <property type="entry name" value="Sirohm_synth_M"/>
    <property type="match status" value="1"/>
</dbReference>
<evidence type="ECO:0000256" key="1">
    <source>
        <dbReference type="ARBA" id="ARBA00005010"/>
    </source>
</evidence>
<dbReference type="GO" id="GO:0043115">
    <property type="term" value="F:precorrin-2 dehydrogenase activity"/>
    <property type="evidence" value="ECO:0007669"/>
    <property type="project" value="UniProtKB-EC"/>
</dbReference>
<dbReference type="SUPFAM" id="SSF75615">
    <property type="entry name" value="Siroheme synthase middle domains-like"/>
    <property type="match status" value="1"/>
</dbReference>
<keyword evidence="5" id="KW-0627">Porphyrin biosynthesis</keyword>
<dbReference type="Gene3D" id="3.30.160.110">
    <property type="entry name" value="Siroheme synthase, domain 2"/>
    <property type="match status" value="1"/>
</dbReference>
<dbReference type="UniPathway" id="UPA00262">
    <property type="reaction ID" value="UER00222"/>
</dbReference>
<dbReference type="InterPro" id="IPR006367">
    <property type="entry name" value="Sirohaem_synthase_N"/>
</dbReference>
<dbReference type="Pfam" id="PF14823">
    <property type="entry name" value="Sirohm_synth_C"/>
    <property type="match status" value="1"/>
</dbReference>
<feature type="domain" description="Siroheme synthase central" evidence="9">
    <location>
        <begin position="150"/>
        <end position="176"/>
    </location>
</feature>
<sequence length="303" mass="32626">MPEQHHYPEIKRGASLLLAWRLEGKKVLLVGGGAVAASRLGFLLEAGAHVTIVSPGPLEHSLAHRVATEPEYVTWVERTYGRPDGPETKAEDLAKDKELPVTDFDMVFTAIDDNPLSRAVCDAARAARVPVNVADVPPECDFYFGAQVRRGPLQVMVSTSGAGPKVAVIVRDVIADAIPADVEDAIAGVGALRKELRERAPGVGGALSKRRMRWMIDTCDAWKLSEMGAMKSPEVRRRLLDDGWEKHRILSAHDLGASEAEVQVIGSRISSLVHSAAFWPSVLSFVAGAAVASASFIAAARRK</sequence>
<evidence type="ECO:0000256" key="3">
    <source>
        <dbReference type="ARBA" id="ARBA00023002"/>
    </source>
</evidence>
<dbReference type="InterPro" id="IPR028162">
    <property type="entry name" value="Met8_C"/>
</dbReference>
<feature type="domain" description="Siroheme biosynthesis protein Met8 C-terminal" evidence="8">
    <location>
        <begin position="179"/>
        <end position="249"/>
    </location>
</feature>
<dbReference type="GO" id="GO:0019354">
    <property type="term" value="P:siroheme biosynthetic process"/>
    <property type="evidence" value="ECO:0007669"/>
    <property type="project" value="UniProtKB-UniPathway"/>
</dbReference>
<dbReference type="InterPro" id="IPR028161">
    <property type="entry name" value="Met8-like"/>
</dbReference>
<evidence type="ECO:0000259" key="9">
    <source>
        <dbReference type="Pfam" id="PF14824"/>
    </source>
</evidence>